<dbReference type="GO" id="GO:0004386">
    <property type="term" value="F:helicase activity"/>
    <property type="evidence" value="ECO:0007669"/>
    <property type="project" value="UniProtKB-KW"/>
</dbReference>
<feature type="domain" description="Helicase ATP-binding" evidence="5">
    <location>
        <begin position="1081"/>
        <end position="1248"/>
    </location>
</feature>
<dbReference type="Pfam" id="PF00270">
    <property type="entry name" value="DEAD"/>
    <property type="match status" value="2"/>
</dbReference>
<keyword evidence="1" id="KW-0547">Nucleotide-binding</keyword>
<keyword evidence="3" id="KW-0347">Helicase</keyword>
<dbReference type="PROSITE" id="PS51194">
    <property type="entry name" value="HELICASE_CTER"/>
    <property type="match status" value="1"/>
</dbReference>
<dbReference type="InterPro" id="IPR035892">
    <property type="entry name" value="C2_domain_sf"/>
</dbReference>
<dbReference type="GO" id="GO:0003676">
    <property type="term" value="F:nucleic acid binding"/>
    <property type="evidence" value="ECO:0007669"/>
    <property type="project" value="InterPro"/>
</dbReference>
<proteinExistence type="predicted"/>
<dbReference type="FunFam" id="1.10.10.10:FF:000024">
    <property type="entry name" value="U5 small nuclear ribonucleoprotein helicase"/>
    <property type="match status" value="1"/>
</dbReference>
<evidence type="ECO:0000259" key="5">
    <source>
        <dbReference type="PROSITE" id="PS51192"/>
    </source>
</evidence>
<feature type="domain" description="Helicase ATP-binding" evidence="5">
    <location>
        <begin position="227"/>
        <end position="418"/>
    </location>
</feature>
<dbReference type="SMART" id="SM00973">
    <property type="entry name" value="Sec63"/>
    <property type="match status" value="1"/>
</dbReference>
<gene>
    <name evidence="7" type="ORF">PAXRUDRAFT_11409</name>
</gene>
<dbReference type="InterPro" id="IPR014001">
    <property type="entry name" value="Helicase_ATP-bd"/>
</dbReference>
<dbReference type="EMBL" id="KN825038">
    <property type="protein sequence ID" value="KIK95504.1"/>
    <property type="molecule type" value="Genomic_DNA"/>
</dbReference>
<dbReference type="InterPro" id="IPR004179">
    <property type="entry name" value="Sec63-dom"/>
</dbReference>
<evidence type="ECO:0000313" key="7">
    <source>
        <dbReference type="EMBL" id="KIK95504.1"/>
    </source>
</evidence>
<dbReference type="OrthoDB" id="5575at2759"/>
<dbReference type="Proteomes" id="UP000054538">
    <property type="component" value="Unassembled WGS sequence"/>
</dbReference>
<dbReference type="Gene3D" id="1.10.3380.10">
    <property type="entry name" value="Sec63 N-terminal domain-like domain"/>
    <property type="match status" value="1"/>
</dbReference>
<keyword evidence="2" id="KW-0378">Hydrolase</keyword>
<dbReference type="SUPFAM" id="SSF81296">
    <property type="entry name" value="E set domains"/>
    <property type="match status" value="1"/>
</dbReference>
<evidence type="ECO:0008006" key="9">
    <source>
        <dbReference type="Google" id="ProtNLM"/>
    </source>
</evidence>
<dbReference type="SUPFAM" id="SSF158702">
    <property type="entry name" value="Sec63 N-terminal domain-like"/>
    <property type="match status" value="1"/>
</dbReference>
<dbReference type="HOGENOM" id="CLU_000335_2_2_1"/>
<dbReference type="PANTHER" id="PTHR47961:SF13">
    <property type="entry name" value="ACTIVATING SIGNAL COINTEGRATOR 1 COMPLEX SUBUNIT 3"/>
    <property type="match status" value="1"/>
</dbReference>
<dbReference type="InterPro" id="IPR001650">
    <property type="entry name" value="Helicase_C-like"/>
</dbReference>
<dbReference type="InterPro" id="IPR036388">
    <property type="entry name" value="WH-like_DNA-bd_sf"/>
</dbReference>
<dbReference type="Gene3D" id="1.10.10.10">
    <property type="entry name" value="Winged helix-like DNA-binding domain superfamily/Winged helix DNA-binding domain"/>
    <property type="match status" value="2"/>
</dbReference>
<protein>
    <recommendedName>
        <fullName evidence="9">RNA helicase</fullName>
    </recommendedName>
</protein>
<dbReference type="PROSITE" id="PS51192">
    <property type="entry name" value="HELICASE_ATP_BIND_1"/>
    <property type="match status" value="2"/>
</dbReference>
<dbReference type="PANTHER" id="PTHR47961">
    <property type="entry name" value="DNA POLYMERASE THETA, PUTATIVE (AFU_ORTHOLOGUE AFUA_1G05260)-RELATED"/>
    <property type="match status" value="1"/>
</dbReference>
<dbReference type="Pfam" id="PF23445">
    <property type="entry name" value="WHD_SNRNP200"/>
    <property type="match status" value="2"/>
</dbReference>
<evidence type="ECO:0000313" key="8">
    <source>
        <dbReference type="Proteomes" id="UP000054538"/>
    </source>
</evidence>
<sequence>MVHGTGFVLLSKSQLVSCKFYPTKDIQGTSKFSSSHVLEALAELLSSSNTDDEISIKAVELVGFDNIGLVRELLESRTSAAHELSNFHLSSGNTKSTFSPSSTTVSVSLAPQDARRRINETLEANASRPLFTGVAQDTPEVLPHIYTSWSNVSGGSVLSPYGSKYTLPLGTTRHDYKDYEEVTIPPTKPVPPRGSERLIPVSELDELARGSFPGYTTLNRIQSIIYPTAYGSNENILVCAPTGAGKTDVAMLTILRVLDQHRSTIAPGSHVRASIDRDGFKIIYVAPMKALVSEIVQKLGKRLRWLSIQVRELTGDMRLTKAEIAETQIIITTPEKWDVVTRNPTGEGELASKLKLLIIDEVHLLNEERGAVIETIVARTLRQVESSQSVIRVVGLSATLPNYIDVADFLSVPRQGLFYFDSSFRPIPLEQHFIGIRGKPGSFQSKKNLDRVTFEKVSELVRQGHQVMVFVHARKETVNAAQTLKDTATAEGTLEDYSCQDHPQWNFFRRSIGESRNKEMKQLFDDGFGIHHAGMLRSDRNMMERMFQERVIKVLCCTATLAWGVNLPAHAVIIKGTQVYDSGKGSFVNLSVLDVLQVFGRAGRPGLETSGVGYICTTHDKLVPYLEAVTSQKAIESRFQSGMADALNAEIALGTVASVDEGVRWLSYTYLFVRIRKDLGVPRKMPIDHPVLVQPRVKLITDEALKLAKLSMIDFDETTGAFLIKDVGRIAARYYIRHQSIEIFGPLFRPKMTEADILDMLSRSTEFDQIQVRESEVKELELLMKEVPCDVRGGTETGQGKVNILLQTFISNLPVQDFALVSDTAYVAQNGGRIIRALLEIAISRKWANVTAALMGMSKAIEKRIWPFEEPLRQFNLKADVIHGLGRSHVEYSPAELATMTAAELGELIGLNEYHGRALLTAAKQFPSVELSNSLRPLGPDTLKIIVTVTPTFDWNSKVHGSTEPFWLWVEDHEGNKILQFTVILLRESTDALDVEFVISISVDTPPSSITIRVVSSRWLGADNERLVPLDSLFMPVASNSHTRRVDIGFLTLSSIQFPVLEYRYPSHIREFNAIQTQVYWTLMNTELNVLVAAPASCGKSLLAHMTIRTTLLGSPSPSWALVVVPSRSIAANTLSELRMISGATPIGLERSTGTNLFDPPSGKLIRVITTTGLLENLRTNRFSPDLSYPKIVLCENLEQMDASYELGVTLMKHATQHSPTRYIGLSSPLNDPTDLASWLNVDPMGLHSFLPRDREQPLGCSIQTYTIPHSGALFKSLAKPVYTAIRDQQACSAIVFVPSRGHCQTVAQDLITQRGLDSSTERGFLLESASEIYIEDRLARLQDLALINYVSRGIGVFHYAISKSDRNLILQLFAEGIIKLLIAPREACWSLQVRAEVVVVMGTQYVEVDPNKAERQLKDYALVEVVQMQSRAVQQSAPGRFVLFCPAEAGETFNKFLSDDGLPLESQLLEAGVLEEWYQEKKRDGSVRNKQDGIDALSYTFLARRVVSNPTYYDVPSNISQAEVLSRTVDRLERGQQLLCR</sequence>
<feature type="domain" description="Helicase C-terminal" evidence="6">
    <location>
        <begin position="448"/>
        <end position="651"/>
    </location>
</feature>
<dbReference type="InterPro" id="IPR011545">
    <property type="entry name" value="DEAD/DEAH_box_helicase_dom"/>
</dbReference>
<dbReference type="InterPro" id="IPR050474">
    <property type="entry name" value="Hel308_SKI2-like"/>
</dbReference>
<keyword evidence="4" id="KW-0067">ATP-binding</keyword>
<dbReference type="InterPro" id="IPR057842">
    <property type="entry name" value="WH_MER3"/>
</dbReference>
<dbReference type="SUPFAM" id="SSF52540">
    <property type="entry name" value="P-loop containing nucleoside triphosphate hydrolases"/>
    <property type="match status" value="3"/>
</dbReference>
<accession>A0A0D0E3M8</accession>
<dbReference type="Gene3D" id="3.40.50.300">
    <property type="entry name" value="P-loop containing nucleotide triphosphate hydrolases"/>
    <property type="match status" value="4"/>
</dbReference>
<evidence type="ECO:0000256" key="2">
    <source>
        <dbReference type="ARBA" id="ARBA00022801"/>
    </source>
</evidence>
<dbReference type="SMART" id="SM00487">
    <property type="entry name" value="DEXDc"/>
    <property type="match status" value="2"/>
</dbReference>
<keyword evidence="8" id="KW-1185">Reference proteome</keyword>
<dbReference type="FunFam" id="3.40.50.300:FF:000102">
    <property type="entry name" value="RNA helicase, activating signal cointegrator 1"/>
    <property type="match status" value="1"/>
</dbReference>
<dbReference type="InterPro" id="IPR014756">
    <property type="entry name" value="Ig_E-set"/>
</dbReference>
<dbReference type="STRING" id="930991.A0A0D0E3M8"/>
<dbReference type="CDD" id="cd18795">
    <property type="entry name" value="SF2_C_Ski2"/>
    <property type="match status" value="1"/>
</dbReference>
<dbReference type="GO" id="GO:0005524">
    <property type="term" value="F:ATP binding"/>
    <property type="evidence" value="ECO:0007669"/>
    <property type="project" value="UniProtKB-KW"/>
</dbReference>
<dbReference type="Pfam" id="PF00271">
    <property type="entry name" value="Helicase_C"/>
    <property type="match status" value="1"/>
</dbReference>
<dbReference type="GO" id="GO:0016787">
    <property type="term" value="F:hydrolase activity"/>
    <property type="evidence" value="ECO:0007669"/>
    <property type="project" value="UniProtKB-KW"/>
</dbReference>
<evidence type="ECO:0000256" key="1">
    <source>
        <dbReference type="ARBA" id="ARBA00022741"/>
    </source>
</evidence>
<dbReference type="Gene3D" id="2.60.40.150">
    <property type="entry name" value="C2 domain"/>
    <property type="match status" value="1"/>
</dbReference>
<dbReference type="GO" id="GO:0005634">
    <property type="term" value="C:nucleus"/>
    <property type="evidence" value="ECO:0007669"/>
    <property type="project" value="TreeGrafter"/>
</dbReference>
<dbReference type="FunFam" id="1.10.3380.10:FF:000001">
    <property type="entry name" value="U5 small nuclear ribonucleoprotein helicase"/>
    <property type="match status" value="1"/>
</dbReference>
<dbReference type="FunFam" id="3.40.50.300:FF:000062">
    <property type="entry name" value="U5 small nuclear ribonucleoprotein helicase"/>
    <property type="match status" value="1"/>
</dbReference>
<dbReference type="InParanoid" id="A0A0D0E3M8"/>
<reference evidence="8" key="2">
    <citation type="submission" date="2015-01" db="EMBL/GenBank/DDBJ databases">
        <title>Evolutionary Origins and Diversification of the Mycorrhizal Mutualists.</title>
        <authorList>
            <consortium name="DOE Joint Genome Institute"/>
            <consortium name="Mycorrhizal Genomics Consortium"/>
            <person name="Kohler A."/>
            <person name="Kuo A."/>
            <person name="Nagy L.G."/>
            <person name="Floudas D."/>
            <person name="Copeland A."/>
            <person name="Barry K.W."/>
            <person name="Cichocki N."/>
            <person name="Veneault-Fourrey C."/>
            <person name="LaButti K."/>
            <person name="Lindquist E.A."/>
            <person name="Lipzen A."/>
            <person name="Lundell T."/>
            <person name="Morin E."/>
            <person name="Murat C."/>
            <person name="Riley R."/>
            <person name="Ohm R."/>
            <person name="Sun H."/>
            <person name="Tunlid A."/>
            <person name="Henrissat B."/>
            <person name="Grigoriev I.V."/>
            <person name="Hibbett D.S."/>
            <person name="Martin F."/>
        </authorList>
    </citation>
    <scope>NUCLEOTIDE SEQUENCE [LARGE SCALE GENOMIC DNA]</scope>
    <source>
        <strain evidence="8">Ve08.2h10</strain>
    </source>
</reference>
<dbReference type="SMART" id="SM00490">
    <property type="entry name" value="HELICc"/>
    <property type="match status" value="1"/>
</dbReference>
<evidence type="ECO:0000256" key="4">
    <source>
        <dbReference type="ARBA" id="ARBA00022840"/>
    </source>
</evidence>
<organism evidence="7 8">
    <name type="scientific">Paxillus rubicundulus Ve08.2h10</name>
    <dbReference type="NCBI Taxonomy" id="930991"/>
    <lineage>
        <taxon>Eukaryota</taxon>
        <taxon>Fungi</taxon>
        <taxon>Dikarya</taxon>
        <taxon>Basidiomycota</taxon>
        <taxon>Agaricomycotina</taxon>
        <taxon>Agaricomycetes</taxon>
        <taxon>Agaricomycetidae</taxon>
        <taxon>Boletales</taxon>
        <taxon>Paxilineae</taxon>
        <taxon>Paxillaceae</taxon>
        <taxon>Paxillus</taxon>
    </lineage>
</organism>
<evidence type="ECO:0000256" key="3">
    <source>
        <dbReference type="ARBA" id="ARBA00022806"/>
    </source>
</evidence>
<dbReference type="InterPro" id="IPR027417">
    <property type="entry name" value="P-loop_NTPase"/>
</dbReference>
<evidence type="ECO:0000259" key="6">
    <source>
        <dbReference type="PROSITE" id="PS51194"/>
    </source>
</evidence>
<name>A0A0D0E3M8_9AGAM</name>
<dbReference type="Pfam" id="PF02889">
    <property type="entry name" value="Sec63"/>
    <property type="match status" value="1"/>
</dbReference>
<reference evidence="7 8" key="1">
    <citation type="submission" date="2014-04" db="EMBL/GenBank/DDBJ databases">
        <authorList>
            <consortium name="DOE Joint Genome Institute"/>
            <person name="Kuo A."/>
            <person name="Kohler A."/>
            <person name="Jargeat P."/>
            <person name="Nagy L.G."/>
            <person name="Floudas D."/>
            <person name="Copeland A."/>
            <person name="Barry K.W."/>
            <person name="Cichocki N."/>
            <person name="Veneault-Fourrey C."/>
            <person name="LaButti K."/>
            <person name="Lindquist E.A."/>
            <person name="Lipzen A."/>
            <person name="Lundell T."/>
            <person name="Morin E."/>
            <person name="Murat C."/>
            <person name="Sun H."/>
            <person name="Tunlid A."/>
            <person name="Henrissat B."/>
            <person name="Grigoriev I.V."/>
            <person name="Hibbett D.S."/>
            <person name="Martin F."/>
            <person name="Nordberg H.P."/>
            <person name="Cantor M.N."/>
            <person name="Hua S.X."/>
        </authorList>
    </citation>
    <scope>NUCLEOTIDE SEQUENCE [LARGE SCALE GENOMIC DNA]</scope>
    <source>
        <strain evidence="7 8">Ve08.2h10</strain>
    </source>
</reference>